<dbReference type="SUPFAM" id="SSF52091">
    <property type="entry name" value="SpoIIaa-like"/>
    <property type="match status" value="1"/>
</dbReference>
<evidence type="ECO:0000313" key="2">
    <source>
        <dbReference type="EMBL" id="MCM6775047.1"/>
    </source>
</evidence>
<dbReference type="Pfam" id="PF01740">
    <property type="entry name" value="STAS"/>
    <property type="match status" value="1"/>
</dbReference>
<name>A0A9X2E656_9NOCA</name>
<dbReference type="InterPro" id="IPR002645">
    <property type="entry name" value="STAS_dom"/>
</dbReference>
<dbReference type="CDD" id="cd07043">
    <property type="entry name" value="STAS_anti-anti-sigma_factors"/>
    <property type="match status" value="1"/>
</dbReference>
<dbReference type="PROSITE" id="PS50801">
    <property type="entry name" value="STAS"/>
    <property type="match status" value="1"/>
</dbReference>
<dbReference type="AlphaFoldDB" id="A0A9X2E656"/>
<organism evidence="2 3">
    <name type="scientific">Nocardia pulmonis</name>
    <dbReference type="NCBI Taxonomy" id="2951408"/>
    <lineage>
        <taxon>Bacteria</taxon>
        <taxon>Bacillati</taxon>
        <taxon>Actinomycetota</taxon>
        <taxon>Actinomycetes</taxon>
        <taxon>Mycobacteriales</taxon>
        <taxon>Nocardiaceae</taxon>
        <taxon>Nocardia</taxon>
    </lineage>
</organism>
<comment type="caution">
    <text evidence="2">The sequence shown here is derived from an EMBL/GenBank/DDBJ whole genome shotgun (WGS) entry which is preliminary data.</text>
</comment>
<sequence length="107" mass="11201">MTRAAFELHTDGLASAPPTVTVTGEVDVTNAHDFAESIAALPGRRPLLLELSRLGYLDSAGFAALDRLLADDAVVLVLAPDSPIRRAAELVDLPFHGDTAAAARTLP</sequence>
<evidence type="ECO:0000259" key="1">
    <source>
        <dbReference type="PROSITE" id="PS50801"/>
    </source>
</evidence>
<gene>
    <name evidence="2" type="ORF">NDR86_16360</name>
</gene>
<accession>A0A9X2E656</accession>
<proteinExistence type="predicted"/>
<evidence type="ECO:0000313" key="3">
    <source>
        <dbReference type="Proteomes" id="UP001139157"/>
    </source>
</evidence>
<dbReference type="RefSeq" id="WP_251912970.1">
    <property type="nucleotide sequence ID" value="NZ_JAMRXG010000006.1"/>
</dbReference>
<protein>
    <submittedName>
        <fullName evidence="2">STAS domain-containing protein</fullName>
    </submittedName>
</protein>
<keyword evidence="3" id="KW-1185">Reference proteome</keyword>
<dbReference type="EMBL" id="JAMRXG010000006">
    <property type="protein sequence ID" value="MCM6775047.1"/>
    <property type="molecule type" value="Genomic_DNA"/>
</dbReference>
<dbReference type="Proteomes" id="UP001139157">
    <property type="component" value="Unassembled WGS sequence"/>
</dbReference>
<feature type="domain" description="STAS" evidence="1">
    <location>
        <begin position="20"/>
        <end position="107"/>
    </location>
</feature>
<dbReference type="InterPro" id="IPR036513">
    <property type="entry name" value="STAS_dom_sf"/>
</dbReference>
<reference evidence="2" key="1">
    <citation type="submission" date="2022-06" db="EMBL/GenBank/DDBJ databases">
        <title>Novel species in genus nocardia.</title>
        <authorList>
            <person name="Li F."/>
        </authorList>
    </citation>
    <scope>NUCLEOTIDE SEQUENCE</scope>
    <source>
        <strain evidence="2">CDC141</strain>
    </source>
</reference>
<dbReference type="Gene3D" id="3.30.750.24">
    <property type="entry name" value="STAS domain"/>
    <property type="match status" value="1"/>
</dbReference>